<sequence>MATVKWADASEPQRGRQGRIPYSLYSPLLVDSEQPWKVVPRNLVPINKKDKNKLIGYWNVQKRFRTRKGKRVDLSPKLHFYYLGTGPHKDAKFRERVEGVVWVAVDGAKTEPTGYGVRRKNSEPEIPHFNQKLPNGVTVVEEPDSRAPSRSQSRSQSRSRGESKSQSRNPSSDRNHNSQDDIMKAVAAALKSLGFDKPQEKDKKSAKTGTPKPSRNQSPASSQSAAKILARSQSSETKEQKHEMQKPRWKRQPNDDVTSNVTQCFGPRDLDHNFGSAGVVANGVKAKGYPQFAELVPSTAAMLFDSHIVSKESGNTVVLTFTTRVTVPKDHPHLGKFLEELNAFTREMQQQPLLNPSALEFNPSQTSPATVEPVRDEVSIETDIIDEVN</sequence>
<keyword evidence="5 11" id="KW-0946">Virion</keyword>
<evidence type="ECO:0000313" key="16">
    <source>
        <dbReference type="EMBL" id="AIW52722.1"/>
    </source>
</evidence>
<dbReference type="CDD" id="cd21595">
    <property type="entry name" value="CoV_N-CTD"/>
    <property type="match status" value="1"/>
</dbReference>
<dbReference type="PROSITE" id="PS51928">
    <property type="entry name" value="COV_N_NTD"/>
    <property type="match status" value="1"/>
</dbReference>
<dbReference type="CDD" id="cd21554">
    <property type="entry name" value="CoV_N-NTD"/>
    <property type="match status" value="1"/>
</dbReference>
<feature type="compositionally biased region" description="Polar residues" evidence="13">
    <location>
        <begin position="207"/>
        <end position="235"/>
    </location>
</feature>
<dbReference type="PIRSF" id="PIRSF003888">
    <property type="entry name" value="Corona_nucleocap"/>
    <property type="match status" value="1"/>
</dbReference>
<evidence type="ECO:0000259" key="14">
    <source>
        <dbReference type="PROSITE" id="PS51928"/>
    </source>
</evidence>
<feature type="domain" description="CoV N CTD" evidence="15">
    <location>
        <begin position="236"/>
        <end position="352"/>
    </location>
</feature>
<name>A0A384QXL7_CVH22</name>
<evidence type="ECO:0000256" key="2">
    <source>
        <dbReference type="ARBA" id="ARBA00022553"/>
    </source>
</evidence>
<keyword evidence="4" id="KW-1040">Host Golgi apparatus</keyword>
<evidence type="ECO:0000256" key="1">
    <source>
        <dbReference type="ARBA" id="ARBA00004340"/>
    </source>
</evidence>
<dbReference type="InterPro" id="IPR042548">
    <property type="entry name" value="NCAP_aCoV"/>
</dbReference>
<feature type="compositionally biased region" description="Basic and acidic residues" evidence="13">
    <location>
        <begin position="159"/>
        <end position="178"/>
    </location>
</feature>
<protein>
    <recommendedName>
        <fullName evidence="11">Nucleoprotein</fullName>
    </recommendedName>
</protein>
<dbReference type="InterPro" id="IPR001218">
    <property type="entry name" value="Nucleocap_CoV"/>
</dbReference>
<dbReference type="GO" id="GO:0019013">
    <property type="term" value="C:viral nucleocapsid"/>
    <property type="evidence" value="ECO:0007669"/>
    <property type="project" value="UniProtKB-UniRule"/>
</dbReference>
<evidence type="ECO:0000256" key="7">
    <source>
        <dbReference type="ARBA" id="ARBA00023015"/>
    </source>
</evidence>
<comment type="subcellular location">
    <subcellularLocation>
        <location evidence="1">Host cell</location>
    </subcellularLocation>
    <subcellularLocation>
        <location evidence="11">Virion</location>
    </subcellularLocation>
    <text evidence="11">Located inside the virion, complexed with the viral RNA. Probably associates with ER-derived membranes where it participates in viral RNA synthesis and virus budding.</text>
</comment>
<feature type="compositionally biased region" description="Basic and acidic residues" evidence="13">
    <location>
        <begin position="236"/>
        <end position="246"/>
    </location>
</feature>
<dbReference type="Pfam" id="PF00937">
    <property type="entry name" value="CoV_nucleocap"/>
    <property type="match status" value="1"/>
</dbReference>
<keyword evidence="6 11" id="KW-0694">RNA-binding</keyword>
<evidence type="ECO:0000256" key="8">
    <source>
        <dbReference type="ARBA" id="ARBA00023086"/>
    </source>
</evidence>
<keyword evidence="10 12" id="KW-0687">Ribonucleoprotein</keyword>
<evidence type="ECO:0000259" key="15">
    <source>
        <dbReference type="PROSITE" id="PS51929"/>
    </source>
</evidence>
<evidence type="ECO:0000256" key="9">
    <source>
        <dbReference type="ARBA" id="ARBA00023163"/>
    </source>
</evidence>
<dbReference type="HAMAP" id="MF_04095">
    <property type="entry name" value="ALPHA_CORONA_NCAP"/>
    <property type="match status" value="1"/>
</dbReference>
<keyword evidence="3" id="KW-0013">ADP-ribosylation</keyword>
<organism evidence="16">
    <name type="scientific">Human coronavirus 229E</name>
    <name type="common">HCoV-229E</name>
    <dbReference type="NCBI Taxonomy" id="11137"/>
    <lineage>
        <taxon>Viruses</taxon>
        <taxon>Riboviria</taxon>
        <taxon>Orthornavirae</taxon>
        <taxon>Pisuviricota</taxon>
        <taxon>Pisoniviricetes</taxon>
        <taxon>Nidovirales</taxon>
        <taxon>Cornidovirineae</taxon>
        <taxon>Coronaviridae</taxon>
        <taxon>Orthocoronavirinae</taxon>
        <taxon>Alphacoronavirus</taxon>
        <taxon>Duvinacovirus</taxon>
        <taxon>Alphacoronavirus chicagoense</taxon>
    </lineage>
</organism>
<feature type="region of interest" description="Disordered" evidence="13">
    <location>
        <begin position="111"/>
        <end position="178"/>
    </location>
</feature>
<keyword evidence="8 11" id="KW-0543">Viral nucleoprotein</keyword>
<evidence type="ECO:0000256" key="13">
    <source>
        <dbReference type="SAM" id="MobiDB-lite"/>
    </source>
</evidence>
<dbReference type="InterPro" id="IPR044344">
    <property type="entry name" value="N_prot_C_CoV"/>
</dbReference>
<feature type="region of interest" description="Disordered" evidence="13">
    <location>
        <begin position="194"/>
        <end position="264"/>
    </location>
</feature>
<keyword evidence="7" id="KW-0805">Transcription regulation</keyword>
<accession>A0A384QXL7</accession>
<dbReference type="EMBL" id="KM055525">
    <property type="protein sequence ID" value="AIW52722.1"/>
    <property type="molecule type" value="Genomic_RNA"/>
</dbReference>
<dbReference type="PROSITE" id="PS51929">
    <property type="entry name" value="COV_N_CTD"/>
    <property type="match status" value="1"/>
</dbReference>
<evidence type="ECO:0000256" key="5">
    <source>
        <dbReference type="ARBA" id="ARBA00022844"/>
    </source>
</evidence>
<keyword evidence="2" id="KW-0597">Phosphoprotein</keyword>
<feature type="domain" description="CoV N NTD" evidence="14">
    <location>
        <begin position="20"/>
        <end position="141"/>
    </location>
</feature>
<evidence type="ECO:0000256" key="4">
    <source>
        <dbReference type="ARBA" id="ARBA00022812"/>
    </source>
</evidence>
<evidence type="ECO:0000256" key="3">
    <source>
        <dbReference type="ARBA" id="ARBA00022765"/>
    </source>
</evidence>
<dbReference type="InterPro" id="IPR037179">
    <property type="entry name" value="Nucleocapsid_C"/>
</dbReference>
<evidence type="ECO:0000256" key="10">
    <source>
        <dbReference type="ARBA" id="ARBA00023274"/>
    </source>
</evidence>
<organismHost>
    <name type="scientific">Homo sapiens</name>
    <name type="common">Human</name>
    <dbReference type="NCBI Taxonomy" id="9606"/>
</organismHost>
<evidence type="ECO:0000256" key="11">
    <source>
        <dbReference type="PIRNR" id="PIRNR003888"/>
    </source>
</evidence>
<evidence type="ECO:0000256" key="6">
    <source>
        <dbReference type="ARBA" id="ARBA00022884"/>
    </source>
</evidence>
<dbReference type="InterPro" id="IPR037195">
    <property type="entry name" value="Nucleocapsid_N"/>
</dbReference>
<evidence type="ECO:0000256" key="12">
    <source>
        <dbReference type="PROSITE-ProRule" id="PRU01276"/>
    </source>
</evidence>
<dbReference type="GO" id="GO:0003723">
    <property type="term" value="F:RNA binding"/>
    <property type="evidence" value="ECO:0007669"/>
    <property type="project" value="UniProtKB-UniRule"/>
</dbReference>
<keyword evidence="9" id="KW-0804">Transcription</keyword>
<dbReference type="GO" id="GO:0043657">
    <property type="term" value="C:host cell"/>
    <property type="evidence" value="ECO:0007669"/>
    <property type="project" value="UniProtKB-SubCell"/>
</dbReference>
<dbReference type="SUPFAM" id="SSF110304">
    <property type="entry name" value="Coronavirus RNA-binding domain"/>
    <property type="match status" value="1"/>
</dbReference>
<dbReference type="InterPro" id="IPR044345">
    <property type="entry name" value="N_prot_N_CoV"/>
</dbReference>
<dbReference type="SUPFAM" id="SSF103068">
    <property type="entry name" value="Nucleocapsid protein dimerization domain"/>
    <property type="match status" value="1"/>
</dbReference>
<feature type="compositionally biased region" description="Low complexity" evidence="13">
    <location>
        <begin position="146"/>
        <end position="158"/>
    </location>
</feature>
<dbReference type="GO" id="GO:1990904">
    <property type="term" value="C:ribonucleoprotein complex"/>
    <property type="evidence" value="ECO:0007669"/>
    <property type="project" value="UniProtKB-KW"/>
</dbReference>
<gene>
    <name evidence="16" type="primary">N</name>
</gene>
<comment type="function">
    <text evidence="11">Packages the positive strand viral genome RNA into a helical ribonucleocapsid (RNP) and plays a fundamental role during virion assembly through its interactions with the viral genome and membrane protein M. Plays an important role in enhancing the efficiency of subgenomic viral RNA transcription as well as viral replication.</text>
</comment>
<reference evidence="16" key="1">
    <citation type="submission" date="2014-06" db="EMBL/GenBank/DDBJ databases">
        <title>The evolution of human coronavirus 229E.</title>
        <authorList>
            <person name="Zhang Y."/>
            <person name="Ren L."/>
            <person name="Wang J."/>
        </authorList>
    </citation>
    <scope>NUCLEOTIDE SEQUENCE</scope>
    <source>
        <strain evidence="16">1424A_2009</strain>
    </source>
</reference>
<proteinExistence type="inferred from homology"/>